<keyword evidence="2" id="KW-1185">Reference proteome</keyword>
<evidence type="ECO:0000313" key="2">
    <source>
        <dbReference type="Proteomes" id="UP001500943"/>
    </source>
</evidence>
<proteinExistence type="predicted"/>
<dbReference type="EMBL" id="BAAAKW010000025">
    <property type="protein sequence ID" value="GAA1214926.1"/>
    <property type="molecule type" value="Genomic_DNA"/>
</dbReference>
<comment type="caution">
    <text evidence="1">The sequence shown here is derived from an EMBL/GenBank/DDBJ whole genome shotgun (WGS) entry which is preliminary data.</text>
</comment>
<sequence>MVECLFQHPIEDGDAASHMQPEHVLAHPDCVVRGAVPVLLDRGKERSIVLGYKFELIHGYIDTSF</sequence>
<reference evidence="2" key="1">
    <citation type="journal article" date="2019" name="Int. J. Syst. Evol. Microbiol.">
        <title>The Global Catalogue of Microorganisms (GCM) 10K type strain sequencing project: providing services to taxonomists for standard genome sequencing and annotation.</title>
        <authorList>
            <consortium name="The Broad Institute Genomics Platform"/>
            <consortium name="The Broad Institute Genome Sequencing Center for Infectious Disease"/>
            <person name="Wu L."/>
            <person name="Ma J."/>
        </authorList>
    </citation>
    <scope>NUCLEOTIDE SEQUENCE [LARGE SCALE GENOMIC DNA]</scope>
    <source>
        <strain evidence="2">JCM 12762</strain>
    </source>
</reference>
<evidence type="ECO:0000313" key="1">
    <source>
        <dbReference type="EMBL" id="GAA1214926.1"/>
    </source>
</evidence>
<organism evidence="1 2">
    <name type="scientific">Rhodoglobus aureus</name>
    <dbReference type="NCBI Taxonomy" id="191497"/>
    <lineage>
        <taxon>Bacteria</taxon>
        <taxon>Bacillati</taxon>
        <taxon>Actinomycetota</taxon>
        <taxon>Actinomycetes</taxon>
        <taxon>Micrococcales</taxon>
        <taxon>Microbacteriaceae</taxon>
        <taxon>Rhodoglobus</taxon>
    </lineage>
</organism>
<protein>
    <submittedName>
        <fullName evidence="1">Uncharacterized protein</fullName>
    </submittedName>
</protein>
<dbReference type="Proteomes" id="UP001500943">
    <property type="component" value="Unassembled WGS sequence"/>
</dbReference>
<gene>
    <name evidence="1" type="ORF">GCM10009655_12670</name>
</gene>
<accession>A0ABP4G810</accession>
<name>A0ABP4G810_9MICO</name>